<reference evidence="1 2" key="1">
    <citation type="submission" date="2020-02" db="EMBL/GenBank/DDBJ databases">
        <authorList>
            <person name="Ferguson B K."/>
        </authorList>
    </citation>
    <scope>NUCLEOTIDE SEQUENCE [LARGE SCALE GENOMIC DNA]</scope>
</reference>
<evidence type="ECO:0000313" key="1">
    <source>
        <dbReference type="EMBL" id="CAB0029440.1"/>
    </source>
</evidence>
<dbReference type="AlphaFoldDB" id="A0A6H5I0E8"/>
<accession>A0A6H5I0E8</accession>
<protein>
    <submittedName>
        <fullName evidence="1">Uncharacterized protein</fullName>
    </submittedName>
</protein>
<dbReference type="OrthoDB" id="6361347at2759"/>
<keyword evidence="2" id="KW-1185">Reference proteome</keyword>
<dbReference type="Proteomes" id="UP000479190">
    <property type="component" value="Unassembled WGS sequence"/>
</dbReference>
<name>A0A6H5I0E8_9HYME</name>
<proteinExistence type="predicted"/>
<sequence>MRILRYRLNLCRGNEEETTQLCRIIRDDVYKKCLQAPEPSFLILTKAALDGLKSIDPMVDVDAFLTLFYKLNNDKFSFKESQCPLYKTKKNIHRQEFVHIVCSITLSLARITLRNLINGHFSEVKSFPNSYQLVF</sequence>
<organism evidence="1 2">
    <name type="scientific">Trichogramma brassicae</name>
    <dbReference type="NCBI Taxonomy" id="86971"/>
    <lineage>
        <taxon>Eukaryota</taxon>
        <taxon>Metazoa</taxon>
        <taxon>Ecdysozoa</taxon>
        <taxon>Arthropoda</taxon>
        <taxon>Hexapoda</taxon>
        <taxon>Insecta</taxon>
        <taxon>Pterygota</taxon>
        <taxon>Neoptera</taxon>
        <taxon>Endopterygota</taxon>
        <taxon>Hymenoptera</taxon>
        <taxon>Apocrita</taxon>
        <taxon>Proctotrupomorpha</taxon>
        <taxon>Chalcidoidea</taxon>
        <taxon>Trichogrammatidae</taxon>
        <taxon>Trichogramma</taxon>
    </lineage>
</organism>
<gene>
    <name evidence="1" type="ORF">TBRA_LOCUS1477</name>
</gene>
<dbReference type="EMBL" id="CADCXV010000313">
    <property type="protein sequence ID" value="CAB0029440.1"/>
    <property type="molecule type" value="Genomic_DNA"/>
</dbReference>
<evidence type="ECO:0000313" key="2">
    <source>
        <dbReference type="Proteomes" id="UP000479190"/>
    </source>
</evidence>